<sequence length="1835" mass="203110">MSQNVAPWLQGLDEVWETPQIDNEPHAISLTSQDASSACTKPRISSRSLSGLPANMTSNSPHGSARITRNPLAPINNSSSNTLQRNNDTVKLNGTRSVSVVSDGSAFGCGTVQIQPRAKSTSPKKNQETLEWQKRLMRGQVGYGDQTDLFGPSGLENIFVPSSSPGKDASAAKGRRRWLQQNESPMPSSPPDWNSKAVAHSRHGDEDTTEDSNGHMGYTGKKEDRISSENGLEIDGSMRSNPFDLQCTDELERRAEQIQYSDTATQEDCSDAADVGNHIIEGNSGLSQEDFSPVFISKHTTLNGQVNYAAIDSRVLKGYHRNSQNSNQQQISPESPREEEQQEYSVQESSFVDGPSSASPYVPRDLSLSENLPTGTPPVVGLGKHVELQRGGYSAYGSFKRRLLSPSPSKAEDSFKAETSRLTPVLSDGAALEEPSQNSPTTPLRPQTPSPVKSRSSGSPLKLFGAHDTFTNNRLSRRLSQLDRAELSIEGEVESSKSSRPQRGSDDRRVFSQASSSHSFGSGRLNKHRFDAEITITGASDSEDDGDQSPDSHIRVPGSKAPHAFKFESSPNMKDTFNRRGKQSNPSTMLNVPQHVSSFFNAPQRRASNPKDSAESREKHEVFETGKRPANSPAKNPTPKRQRTLHAADIALEVAEADTSHGVSLREASSSRKRKDARHGENHIIASPDVLAQRTIIRPRNFTPNHVRQQKIEAQIKQAAEEFATEEPEKLEAVMEQIEESLSGDAPPTLQQQAEAVAAEVAAYSIRVTKPSGEHSDMGERKRSVTTQDFFNEAVMVMNLIRAKALRQSGLGSVEESDESGQSIAQDDSMLGAQSLRISRPPSRESGPSGWRQPVQRQFDARVVSHLRKFQERDDTEFIAESLGSLKVDEEEESFISQEYAVDEHSNIRITGPPLDKKNARPEDTMDALSQRSHGSDGPSTGRTAGTNCTKNSDNVGTLAPDAVAHLIGEQVGVMTFDKEKQCWVRVKSPEKKRSPGLLEPPSQISSDEDPFQEISDLPVDEQLELRRVSATVQTGKAADSENRIPMAIEPKASIPKQQFASAENRITPIETVNSRPVTRDSSHIRHMHSSSVRTRNTAFASSQQEKVETRATSWSEEELARMTAIGKARNQPLAYAAAQVALDQRKNQAGHGEQSTLSADQEEPHQNIVDADNSFEYVDETGLTFSLDKSESDLRDDTALEAEDFSVEAIRSPKLRQSHEIMTFPATPRYQGAARQSSLRRKTLANKFQAEVRREESELSLIAALPGDRMVSLSVSVLRPLSARQGFNRIQDLNQSPSHQDSSFLLSDLPDFTIHQEDHERPSERALATRLARHAAAEVNDRYALAVKDLIKILTDVQEEEPYWEYVKQLDLRDRSLESLFGLEDFCSHVQVMDVSDNHLAHLGGAPSTIRKLVARSNRLSSLTSWTCLTNLQYLDISGNSLDSLRGLNNLIHLRELHADDNQISTLDGVLELDGLLKLRLRRNQLQQVDFNGSELHQLTDLDLGSNKITSIAGLNELHSLRSLKLDKTRIASGLQLKSDLPALEELSLQGCELETLNVGMLPTIRILNVDDNCLTDVQNIESLRGLELLSMRRQKEVVEGDKISILEHALEARTILLSGNSIGALSLSNSFLNLHHLELASVGLNSLPDDFGLRMPNLRTLNLNFNAIQDVRPLLNIQKLNHLSICGNRIKRLRKSVATFAKMTALRSLDMRDNPITQGYYLPATTTQTSIVRKDAAFIDEDDARYIQEMELAKQNLPSIDVTNDIHHWDRLSEETKLRRRVYEILLANSCQSLDVLDGMKFDRSRTAVKDGVFERLVELGILRKSSSGPTVS</sequence>
<evidence type="ECO:0008006" key="6">
    <source>
        <dbReference type="Google" id="ProtNLM"/>
    </source>
</evidence>
<feature type="compositionally biased region" description="Basic and acidic residues" evidence="3">
    <location>
        <begin position="612"/>
        <end position="627"/>
    </location>
</feature>
<dbReference type="PROSITE" id="PS51450">
    <property type="entry name" value="LRR"/>
    <property type="match status" value="4"/>
</dbReference>
<feature type="region of interest" description="Disordered" evidence="3">
    <location>
        <begin position="404"/>
        <end position="643"/>
    </location>
</feature>
<dbReference type="GO" id="GO:1902412">
    <property type="term" value="P:regulation of mitotic cytokinesis"/>
    <property type="evidence" value="ECO:0007669"/>
    <property type="project" value="TreeGrafter"/>
</dbReference>
<feature type="compositionally biased region" description="Polar residues" evidence="3">
    <location>
        <begin position="583"/>
        <end position="611"/>
    </location>
</feature>
<dbReference type="GO" id="GO:0031028">
    <property type="term" value="P:septation initiation signaling"/>
    <property type="evidence" value="ECO:0007669"/>
    <property type="project" value="TreeGrafter"/>
</dbReference>
<dbReference type="SMART" id="SM00369">
    <property type="entry name" value="LRR_TYP"/>
    <property type="match status" value="6"/>
</dbReference>
<evidence type="ECO:0000313" key="5">
    <source>
        <dbReference type="Proteomes" id="UP001303373"/>
    </source>
</evidence>
<feature type="compositionally biased region" description="Basic and acidic residues" evidence="3">
    <location>
        <begin position="410"/>
        <end position="419"/>
    </location>
</feature>
<feature type="region of interest" description="Disordered" evidence="3">
    <location>
        <begin position="990"/>
        <end position="1011"/>
    </location>
</feature>
<evidence type="ECO:0000256" key="3">
    <source>
        <dbReference type="SAM" id="MobiDB-lite"/>
    </source>
</evidence>
<dbReference type="InterPro" id="IPR003591">
    <property type="entry name" value="Leu-rich_rpt_typical-subtyp"/>
</dbReference>
<feature type="compositionally biased region" description="Low complexity" evidence="3">
    <location>
        <begin position="511"/>
        <end position="523"/>
    </location>
</feature>
<feature type="compositionally biased region" description="Polar residues" evidence="3">
    <location>
        <begin position="435"/>
        <end position="459"/>
    </location>
</feature>
<organism evidence="4 5">
    <name type="scientific">Acrodontium crateriforme</name>
    <dbReference type="NCBI Taxonomy" id="150365"/>
    <lineage>
        <taxon>Eukaryota</taxon>
        <taxon>Fungi</taxon>
        <taxon>Dikarya</taxon>
        <taxon>Ascomycota</taxon>
        <taxon>Pezizomycotina</taxon>
        <taxon>Dothideomycetes</taxon>
        <taxon>Dothideomycetidae</taxon>
        <taxon>Mycosphaerellales</taxon>
        <taxon>Teratosphaeriaceae</taxon>
        <taxon>Acrodontium</taxon>
    </lineage>
</organism>
<feature type="region of interest" description="Disordered" evidence="3">
    <location>
        <begin position="31"/>
        <end position="66"/>
    </location>
</feature>
<feature type="region of interest" description="Disordered" evidence="3">
    <location>
        <begin position="657"/>
        <end position="684"/>
    </location>
</feature>
<feature type="compositionally biased region" description="Polar residues" evidence="3">
    <location>
        <begin position="31"/>
        <end position="62"/>
    </location>
</feature>
<feature type="region of interest" description="Disordered" evidence="3">
    <location>
        <begin position="1146"/>
        <end position="1169"/>
    </location>
</feature>
<dbReference type="EMBL" id="CP138592">
    <property type="protein sequence ID" value="WPH04473.1"/>
    <property type="molecule type" value="Genomic_DNA"/>
</dbReference>
<feature type="region of interest" description="Disordered" evidence="3">
    <location>
        <begin position="905"/>
        <end position="953"/>
    </location>
</feature>
<dbReference type="InterPro" id="IPR052574">
    <property type="entry name" value="CDIRP"/>
</dbReference>
<dbReference type="GO" id="GO:0035591">
    <property type="term" value="F:signaling adaptor activity"/>
    <property type="evidence" value="ECO:0007669"/>
    <property type="project" value="TreeGrafter"/>
</dbReference>
<dbReference type="InterPro" id="IPR001611">
    <property type="entry name" value="Leu-rich_rpt"/>
</dbReference>
<dbReference type="GO" id="GO:0061499">
    <property type="term" value="C:outer plaque of mitotic spindle pole body"/>
    <property type="evidence" value="ECO:0007669"/>
    <property type="project" value="TreeGrafter"/>
</dbReference>
<feature type="compositionally biased region" description="Polar residues" evidence="3">
    <location>
        <begin position="928"/>
        <end position="953"/>
    </location>
</feature>
<keyword evidence="5" id="KW-1185">Reference proteome</keyword>
<proteinExistence type="predicted"/>
<feature type="region of interest" description="Disordered" evidence="3">
    <location>
        <begin position="1076"/>
        <end position="1115"/>
    </location>
</feature>
<reference evidence="4 5" key="1">
    <citation type="submission" date="2023-11" db="EMBL/GenBank/DDBJ databases">
        <title>An acidophilic fungus is an integral part of prey digestion in a carnivorous sundew plant.</title>
        <authorList>
            <person name="Tsai I.J."/>
        </authorList>
    </citation>
    <scope>NUCLEOTIDE SEQUENCE [LARGE SCALE GENOMIC DNA]</scope>
    <source>
        <strain evidence="4">169a</strain>
    </source>
</reference>
<accession>A0AAQ3MBQ7</accession>
<evidence type="ECO:0000313" key="4">
    <source>
        <dbReference type="EMBL" id="WPH04473.1"/>
    </source>
</evidence>
<evidence type="ECO:0000256" key="1">
    <source>
        <dbReference type="ARBA" id="ARBA00022614"/>
    </source>
</evidence>
<feature type="compositionally biased region" description="Polar residues" evidence="3">
    <location>
        <begin position="1090"/>
        <end position="1115"/>
    </location>
</feature>
<evidence type="ECO:0000256" key="2">
    <source>
        <dbReference type="ARBA" id="ARBA00022737"/>
    </source>
</evidence>
<dbReference type="InterPro" id="IPR032675">
    <property type="entry name" value="LRR_dom_sf"/>
</dbReference>
<name>A0AAQ3MBQ7_9PEZI</name>
<dbReference type="Proteomes" id="UP001303373">
    <property type="component" value="Chromosome 13"/>
</dbReference>
<keyword evidence="1" id="KW-0433">Leucine-rich repeat</keyword>
<dbReference type="PANTHER" id="PTHR47566:SF1">
    <property type="entry name" value="PROTEIN NUD1"/>
    <property type="match status" value="1"/>
</dbReference>
<feature type="region of interest" description="Disordered" evidence="3">
    <location>
        <begin position="154"/>
        <end position="223"/>
    </location>
</feature>
<dbReference type="SUPFAM" id="SSF52058">
    <property type="entry name" value="L domain-like"/>
    <property type="match status" value="1"/>
</dbReference>
<gene>
    <name evidence="4" type="ORF">R9X50_00736400</name>
</gene>
<dbReference type="PANTHER" id="PTHR47566">
    <property type="match status" value="1"/>
</dbReference>
<keyword evidence="2" id="KW-0677">Repeat</keyword>
<feature type="compositionally biased region" description="Basic and acidic residues" evidence="3">
    <location>
        <begin position="915"/>
        <end position="924"/>
    </location>
</feature>
<feature type="region of interest" description="Disordered" evidence="3">
    <location>
        <begin position="812"/>
        <end position="832"/>
    </location>
</feature>
<dbReference type="Pfam" id="PF13516">
    <property type="entry name" value="LRR_6"/>
    <property type="match status" value="1"/>
</dbReference>
<protein>
    <recommendedName>
        <fullName evidence="6">Septation initiation network scaffold protein cdc11</fullName>
    </recommendedName>
</protein>
<dbReference type="Gene3D" id="3.80.10.10">
    <property type="entry name" value="Ribonuclease Inhibitor"/>
    <property type="match status" value="2"/>
</dbReference>
<dbReference type="SMART" id="SM00365">
    <property type="entry name" value="LRR_SD22"/>
    <property type="match status" value="4"/>
</dbReference>
<feature type="compositionally biased region" description="Low complexity" evidence="3">
    <location>
        <begin position="322"/>
        <end position="334"/>
    </location>
</feature>
<feature type="region of interest" description="Disordered" evidence="3">
    <location>
        <begin position="322"/>
        <end position="373"/>
    </location>
</feature>